<keyword evidence="2" id="KW-0812">Transmembrane</keyword>
<dbReference type="Proteomes" id="UP000271010">
    <property type="component" value="Unassembled WGS sequence"/>
</dbReference>
<feature type="transmembrane region" description="Helical" evidence="2">
    <location>
        <begin position="33"/>
        <end position="52"/>
    </location>
</feature>
<evidence type="ECO:0000256" key="1">
    <source>
        <dbReference type="SAM" id="MobiDB-lite"/>
    </source>
</evidence>
<gene>
    <name evidence="3" type="ORF">EFA69_06210</name>
</gene>
<protein>
    <submittedName>
        <fullName evidence="3">Uncharacterized protein</fullName>
    </submittedName>
</protein>
<evidence type="ECO:0000313" key="4">
    <source>
        <dbReference type="Proteomes" id="UP000271010"/>
    </source>
</evidence>
<sequence>MEAALLFVAHGIDDSFLRACDRSLETVLDVCRFITPTFMSIALIISIGRGYLSGNGLQIDFSPIIKALALFLVLFFYQDLMNVLGAGIKGVTQLFDGSGNVGEALQKLTTPPGIAAAAQSDNVAQADVVEQGGAWYSKIYNSIANFSLMNLITQFFTTTTVMLVRQIVLFIRQFVLGFLYVIGPIAICLSVIPAFSGLAGKWMQNFIAVQFWALTMNLLDLIYSNFADQNTAVGGVFGGLVTPGQSFNDVQFLLMSVAFIILYCMVPTLTSYFIGSTAVQGFMSAAVGVAAGAASTAAGVVAPPAAGGGVSGVLGRAMGFSNSGGGGGSSDSGSFRGENGSGSIFSGAAPAMATGGGAATSVRYNGGMAAAAPAMASGGYAGGADTRGTAYDSGSSTDSTVPYDDNDDGASALPSMGSSGFMRNSIRRRRENRKPPAWEEDDLDDIFND</sequence>
<feature type="compositionally biased region" description="Acidic residues" evidence="1">
    <location>
        <begin position="438"/>
        <end position="449"/>
    </location>
</feature>
<keyword evidence="2" id="KW-1133">Transmembrane helix</keyword>
<feature type="transmembrane region" description="Helical" evidence="2">
    <location>
        <begin position="143"/>
        <end position="164"/>
    </location>
</feature>
<name>A0A3M9N1W4_9BACT</name>
<dbReference type="RefSeq" id="WP_123132244.1">
    <property type="nucleotide sequence ID" value="NZ_RJJE01000004.1"/>
</dbReference>
<keyword evidence="4" id="KW-1185">Reference proteome</keyword>
<feature type="transmembrane region" description="Helical" evidence="2">
    <location>
        <begin position="176"/>
        <end position="195"/>
    </location>
</feature>
<evidence type="ECO:0000313" key="3">
    <source>
        <dbReference type="EMBL" id="RNI31791.1"/>
    </source>
</evidence>
<feature type="region of interest" description="Disordered" evidence="1">
    <location>
        <begin position="391"/>
        <end position="449"/>
    </location>
</feature>
<accession>A0A3M9N1W4</accession>
<proteinExistence type="predicted"/>
<dbReference type="EMBL" id="RJJE01000004">
    <property type="protein sequence ID" value="RNI31791.1"/>
    <property type="molecule type" value="Genomic_DNA"/>
</dbReference>
<feature type="transmembrane region" description="Helical" evidence="2">
    <location>
        <begin position="252"/>
        <end position="274"/>
    </location>
</feature>
<evidence type="ECO:0000256" key="2">
    <source>
        <dbReference type="SAM" id="Phobius"/>
    </source>
</evidence>
<organism evidence="3 4">
    <name type="scientific">Rufibacter immobilis</name>
    <dbReference type="NCBI Taxonomy" id="1348778"/>
    <lineage>
        <taxon>Bacteria</taxon>
        <taxon>Pseudomonadati</taxon>
        <taxon>Bacteroidota</taxon>
        <taxon>Cytophagia</taxon>
        <taxon>Cytophagales</taxon>
        <taxon>Hymenobacteraceae</taxon>
        <taxon>Rufibacter</taxon>
    </lineage>
</organism>
<comment type="caution">
    <text evidence="3">The sequence shown here is derived from an EMBL/GenBank/DDBJ whole genome shotgun (WGS) entry which is preliminary data.</text>
</comment>
<keyword evidence="2" id="KW-0472">Membrane</keyword>
<dbReference type="AlphaFoldDB" id="A0A3M9N1W4"/>
<reference evidence="3 4" key="1">
    <citation type="submission" date="2018-11" db="EMBL/GenBank/DDBJ databases">
        <title>Rufibacter latericius sp. nov., isolated from water in Baiyang Lake.</title>
        <authorList>
            <person name="Yang Y."/>
        </authorList>
    </citation>
    <scope>NUCLEOTIDE SEQUENCE [LARGE SCALE GENOMIC DNA]</scope>
    <source>
        <strain evidence="3 4">MCC P1</strain>
    </source>
</reference>
<dbReference type="OrthoDB" id="877603at2"/>